<dbReference type="EMBL" id="JAMLJN010000005">
    <property type="protein sequence ID" value="MCL9770225.1"/>
    <property type="molecule type" value="Genomic_DNA"/>
</dbReference>
<comment type="caution">
    <text evidence="1">The sequence shown here is derived from an EMBL/GenBank/DDBJ whole genome shotgun (WGS) entry which is preliminary data.</text>
</comment>
<gene>
    <name evidence="1" type="ORF">NAT47_07330</name>
</gene>
<dbReference type="Proteomes" id="UP001203342">
    <property type="component" value="Unassembled WGS sequence"/>
</dbReference>
<dbReference type="GO" id="GO:0016787">
    <property type="term" value="F:hydrolase activity"/>
    <property type="evidence" value="ECO:0007669"/>
    <property type="project" value="UniProtKB-KW"/>
</dbReference>
<evidence type="ECO:0000313" key="2">
    <source>
        <dbReference type="Proteomes" id="UP001203342"/>
    </source>
</evidence>
<reference evidence="1 2" key="1">
    <citation type="submission" date="2022-05" db="EMBL/GenBank/DDBJ databases">
        <title>Flavobacterium sp., isolated from activated sludge.</title>
        <authorList>
            <person name="Ran Q."/>
        </authorList>
    </citation>
    <scope>NUCLEOTIDE SEQUENCE [LARGE SCALE GENOMIC DNA]</scope>
    <source>
        <strain evidence="1 2">HXWNR69</strain>
    </source>
</reference>
<sequence length="165" mass="19058">MKNVILYALIFSLLFNVFQYVNSTKILDAKQKEVDKVKANLKTSRDSISQLTDANYFALETDEDAQEYFFSNNLDYQKVAVKVKEDLLSLNTNKNGNPLIPYEPIDGIPFLINTTKILNHRWIIAEFSCGDLWGQVLIKYFVTEGKPTDFETVETVLYEKQQKNN</sequence>
<name>A0ABT0TGX3_9FLAO</name>
<evidence type="ECO:0000313" key="1">
    <source>
        <dbReference type="EMBL" id="MCL9770225.1"/>
    </source>
</evidence>
<dbReference type="RefSeq" id="WP_250581749.1">
    <property type="nucleotide sequence ID" value="NZ_JAMLJN010000005.1"/>
</dbReference>
<keyword evidence="2" id="KW-1185">Reference proteome</keyword>
<protein>
    <submittedName>
        <fullName evidence="1">Hydrolase</fullName>
    </submittedName>
</protein>
<proteinExistence type="predicted"/>
<accession>A0ABT0TGX3</accession>
<organism evidence="1 2">
    <name type="scientific">Flavobacterium fragile</name>
    <dbReference type="NCBI Taxonomy" id="2949085"/>
    <lineage>
        <taxon>Bacteria</taxon>
        <taxon>Pseudomonadati</taxon>
        <taxon>Bacteroidota</taxon>
        <taxon>Flavobacteriia</taxon>
        <taxon>Flavobacteriales</taxon>
        <taxon>Flavobacteriaceae</taxon>
        <taxon>Flavobacterium</taxon>
    </lineage>
</organism>
<keyword evidence="1" id="KW-0378">Hydrolase</keyword>